<evidence type="ECO:0000313" key="1">
    <source>
        <dbReference type="EMBL" id="KAK2192904.1"/>
    </source>
</evidence>
<comment type="caution">
    <text evidence="1">The sequence shown here is derived from an EMBL/GenBank/DDBJ whole genome shotgun (WGS) entry which is preliminary data.</text>
</comment>
<protein>
    <submittedName>
        <fullName evidence="1">Uncharacterized protein</fullName>
    </submittedName>
</protein>
<accession>A0AAD9PDX4</accession>
<sequence length="119" mass="13484">MSCPAQEIHPAFLIQLKILKNIVFLQTRCSECSSLDRRDSKLDSTLLLYYQHDSSTELSTELYKPELSSMKPNWQMLGLIFSKTQNSSITKNLRGHVIRTVIGNQTVNAVIICKLPSDV</sequence>
<dbReference type="Proteomes" id="UP001209878">
    <property type="component" value="Unassembled WGS sequence"/>
</dbReference>
<keyword evidence="2" id="KW-1185">Reference proteome</keyword>
<name>A0AAD9PDX4_RIDPI</name>
<dbReference type="EMBL" id="JAODUO010000021">
    <property type="protein sequence ID" value="KAK2192904.1"/>
    <property type="molecule type" value="Genomic_DNA"/>
</dbReference>
<dbReference type="AlphaFoldDB" id="A0AAD9PDX4"/>
<gene>
    <name evidence="1" type="ORF">NP493_21g11030</name>
</gene>
<proteinExistence type="predicted"/>
<reference evidence="1" key="1">
    <citation type="journal article" date="2023" name="Mol. Biol. Evol.">
        <title>Third-Generation Sequencing Reveals the Adaptive Role of the Epigenome in Three Deep-Sea Polychaetes.</title>
        <authorList>
            <person name="Perez M."/>
            <person name="Aroh O."/>
            <person name="Sun Y."/>
            <person name="Lan Y."/>
            <person name="Juniper S.K."/>
            <person name="Young C.R."/>
            <person name="Angers B."/>
            <person name="Qian P.Y."/>
        </authorList>
    </citation>
    <scope>NUCLEOTIDE SEQUENCE</scope>
    <source>
        <strain evidence="1">R07B-5</strain>
    </source>
</reference>
<evidence type="ECO:0000313" key="2">
    <source>
        <dbReference type="Proteomes" id="UP001209878"/>
    </source>
</evidence>
<organism evidence="1 2">
    <name type="scientific">Ridgeia piscesae</name>
    <name type="common">Tubeworm</name>
    <dbReference type="NCBI Taxonomy" id="27915"/>
    <lineage>
        <taxon>Eukaryota</taxon>
        <taxon>Metazoa</taxon>
        <taxon>Spiralia</taxon>
        <taxon>Lophotrochozoa</taxon>
        <taxon>Annelida</taxon>
        <taxon>Polychaeta</taxon>
        <taxon>Sedentaria</taxon>
        <taxon>Canalipalpata</taxon>
        <taxon>Sabellida</taxon>
        <taxon>Siboglinidae</taxon>
        <taxon>Ridgeia</taxon>
    </lineage>
</organism>